<dbReference type="GO" id="GO:0004674">
    <property type="term" value="F:protein serine/threonine kinase activity"/>
    <property type="evidence" value="ECO:0007669"/>
    <property type="project" value="UniProtKB-KW"/>
</dbReference>
<sequence>MKRYTEPYHPPIETHLEEETLPHYSPGHYCPVELGDTYQERYQIKAKIGYGAYSTSWLCRDLRKTSYGILKVSTYLLNFPTATDRERNVYEPLSKVDSLHPGQSLIRELYGSFDIVGPVGRHSCLVFQPMHMTLLEMMRRNSKPFGLPLLKMTVKRLLLALDFLHSDAGVVHTDLKTDNLMLSLEDDNMLSAFAEAEAHDPSPRKIIDESRTIYKSRPFSRPPDDKGYGLPILCDFGEARIGKRHESGPFVQLHIYRAPERLALMVALIGPPPAEFGRRSETTGQCFDPSAGAWLAHADAVIPPVSLENLERRLSGQEKESFLDFLRSMLKWPPEERKTARQLLQDPWLLEPTDRLNMHLHISTIKS</sequence>
<dbReference type="Gene3D" id="1.10.510.10">
    <property type="entry name" value="Transferase(Phosphotransferase) domain 1"/>
    <property type="match status" value="2"/>
</dbReference>
<comment type="catalytic activity">
    <reaction evidence="8">
        <text>L-seryl-[protein] + ATP = O-phospho-L-seryl-[protein] + ADP + H(+)</text>
        <dbReference type="Rhea" id="RHEA:17989"/>
        <dbReference type="Rhea" id="RHEA-COMP:9863"/>
        <dbReference type="Rhea" id="RHEA-COMP:11604"/>
        <dbReference type="ChEBI" id="CHEBI:15378"/>
        <dbReference type="ChEBI" id="CHEBI:29999"/>
        <dbReference type="ChEBI" id="CHEBI:30616"/>
        <dbReference type="ChEBI" id="CHEBI:83421"/>
        <dbReference type="ChEBI" id="CHEBI:456216"/>
        <dbReference type="EC" id="2.7.11.1"/>
    </reaction>
</comment>
<dbReference type="PROSITE" id="PS50011">
    <property type="entry name" value="PROTEIN_KINASE_DOM"/>
    <property type="match status" value="1"/>
</dbReference>
<evidence type="ECO:0000259" key="9">
    <source>
        <dbReference type="PROSITE" id="PS50011"/>
    </source>
</evidence>
<keyword evidence="2" id="KW-0723">Serine/threonine-protein kinase</keyword>
<gene>
    <name evidence="10" type="ORF">BO71DRAFT_419169</name>
</gene>
<evidence type="ECO:0000256" key="5">
    <source>
        <dbReference type="ARBA" id="ARBA00022777"/>
    </source>
</evidence>
<evidence type="ECO:0000256" key="4">
    <source>
        <dbReference type="ARBA" id="ARBA00022741"/>
    </source>
</evidence>
<dbReference type="GO" id="GO:0005524">
    <property type="term" value="F:ATP binding"/>
    <property type="evidence" value="ECO:0007669"/>
    <property type="project" value="UniProtKB-KW"/>
</dbReference>
<dbReference type="InterPro" id="IPR051334">
    <property type="entry name" value="SRPK"/>
</dbReference>
<keyword evidence="11" id="KW-1185">Reference proteome</keyword>
<dbReference type="InterPro" id="IPR000719">
    <property type="entry name" value="Prot_kinase_dom"/>
</dbReference>
<keyword evidence="4" id="KW-0547">Nucleotide-binding</keyword>
<evidence type="ECO:0000256" key="7">
    <source>
        <dbReference type="ARBA" id="ARBA00047899"/>
    </source>
</evidence>
<evidence type="ECO:0000256" key="3">
    <source>
        <dbReference type="ARBA" id="ARBA00022679"/>
    </source>
</evidence>
<reference evidence="10 11" key="1">
    <citation type="submission" date="2018-02" db="EMBL/GenBank/DDBJ databases">
        <title>The genomes of Aspergillus section Nigri reveals drivers in fungal speciation.</title>
        <authorList>
            <consortium name="DOE Joint Genome Institute"/>
            <person name="Vesth T.C."/>
            <person name="Nybo J."/>
            <person name="Theobald S."/>
            <person name="Brandl J."/>
            <person name="Frisvad J.C."/>
            <person name="Nielsen K.F."/>
            <person name="Lyhne E.K."/>
            <person name="Kogle M.E."/>
            <person name="Kuo A."/>
            <person name="Riley R."/>
            <person name="Clum A."/>
            <person name="Nolan M."/>
            <person name="Lipzen A."/>
            <person name="Salamov A."/>
            <person name="Henrissat B."/>
            <person name="Wiebenga A."/>
            <person name="De vries R.P."/>
            <person name="Grigoriev I.V."/>
            <person name="Mortensen U.H."/>
            <person name="Andersen M.R."/>
            <person name="Baker S.E."/>
        </authorList>
    </citation>
    <scope>NUCLEOTIDE SEQUENCE [LARGE SCALE GENOMIC DNA]</scope>
    <source>
        <strain evidence="10 11">CBS 707.79</strain>
    </source>
</reference>
<keyword evidence="6" id="KW-0067">ATP-binding</keyword>
<keyword evidence="5 10" id="KW-0418">Kinase</keyword>
<organism evidence="10 11">
    <name type="scientific">Aspergillus ellipticus CBS 707.79</name>
    <dbReference type="NCBI Taxonomy" id="1448320"/>
    <lineage>
        <taxon>Eukaryota</taxon>
        <taxon>Fungi</taxon>
        <taxon>Dikarya</taxon>
        <taxon>Ascomycota</taxon>
        <taxon>Pezizomycotina</taxon>
        <taxon>Eurotiomycetes</taxon>
        <taxon>Eurotiomycetidae</taxon>
        <taxon>Eurotiales</taxon>
        <taxon>Aspergillaceae</taxon>
        <taxon>Aspergillus</taxon>
        <taxon>Aspergillus subgen. Circumdati</taxon>
    </lineage>
</organism>
<evidence type="ECO:0000256" key="6">
    <source>
        <dbReference type="ARBA" id="ARBA00022840"/>
    </source>
</evidence>
<dbReference type="VEuPathDB" id="FungiDB:BO71DRAFT_419169"/>
<dbReference type="InterPro" id="IPR008271">
    <property type="entry name" value="Ser/Thr_kinase_AS"/>
</dbReference>
<evidence type="ECO:0000256" key="8">
    <source>
        <dbReference type="ARBA" id="ARBA00048679"/>
    </source>
</evidence>
<dbReference type="GO" id="GO:0000245">
    <property type="term" value="P:spliceosomal complex assembly"/>
    <property type="evidence" value="ECO:0007669"/>
    <property type="project" value="TreeGrafter"/>
</dbReference>
<accession>A0A319DTN3</accession>
<dbReference type="Pfam" id="PF00069">
    <property type="entry name" value="Pkinase"/>
    <property type="match status" value="1"/>
</dbReference>
<dbReference type="Proteomes" id="UP000247810">
    <property type="component" value="Unassembled WGS sequence"/>
</dbReference>
<dbReference type="EC" id="2.7.11.1" evidence="1"/>
<dbReference type="EMBL" id="KZ825867">
    <property type="protein sequence ID" value="PYH94653.1"/>
    <property type="molecule type" value="Genomic_DNA"/>
</dbReference>
<keyword evidence="3" id="KW-0808">Transferase</keyword>
<dbReference type="PANTHER" id="PTHR47634">
    <property type="entry name" value="PROTEIN KINASE DOMAIN-CONTAINING PROTEIN-RELATED"/>
    <property type="match status" value="1"/>
</dbReference>
<proteinExistence type="predicted"/>
<protein>
    <recommendedName>
        <fullName evidence="1">non-specific serine/threonine protein kinase</fullName>
        <ecNumber evidence="1">2.7.11.1</ecNumber>
    </recommendedName>
</protein>
<dbReference type="SMART" id="SM00220">
    <property type="entry name" value="S_TKc"/>
    <property type="match status" value="1"/>
</dbReference>
<evidence type="ECO:0000313" key="11">
    <source>
        <dbReference type="Proteomes" id="UP000247810"/>
    </source>
</evidence>
<name>A0A319DTN3_9EURO</name>
<evidence type="ECO:0000313" key="10">
    <source>
        <dbReference type="EMBL" id="PYH94653.1"/>
    </source>
</evidence>
<feature type="domain" description="Protein kinase" evidence="9">
    <location>
        <begin position="42"/>
        <end position="349"/>
    </location>
</feature>
<dbReference type="PROSITE" id="PS00108">
    <property type="entry name" value="PROTEIN_KINASE_ST"/>
    <property type="match status" value="1"/>
</dbReference>
<comment type="catalytic activity">
    <reaction evidence="7">
        <text>L-threonyl-[protein] + ATP = O-phospho-L-threonyl-[protein] + ADP + H(+)</text>
        <dbReference type="Rhea" id="RHEA:46608"/>
        <dbReference type="Rhea" id="RHEA-COMP:11060"/>
        <dbReference type="Rhea" id="RHEA-COMP:11605"/>
        <dbReference type="ChEBI" id="CHEBI:15378"/>
        <dbReference type="ChEBI" id="CHEBI:30013"/>
        <dbReference type="ChEBI" id="CHEBI:30616"/>
        <dbReference type="ChEBI" id="CHEBI:61977"/>
        <dbReference type="ChEBI" id="CHEBI:456216"/>
        <dbReference type="EC" id="2.7.11.1"/>
    </reaction>
</comment>
<dbReference type="OrthoDB" id="5979581at2759"/>
<evidence type="ECO:0000256" key="1">
    <source>
        <dbReference type="ARBA" id="ARBA00012513"/>
    </source>
</evidence>
<dbReference type="InterPro" id="IPR011009">
    <property type="entry name" value="Kinase-like_dom_sf"/>
</dbReference>
<dbReference type="PANTHER" id="PTHR47634:SF9">
    <property type="entry name" value="PROTEIN KINASE DOMAIN-CONTAINING PROTEIN-RELATED"/>
    <property type="match status" value="1"/>
</dbReference>
<dbReference type="SUPFAM" id="SSF56112">
    <property type="entry name" value="Protein kinase-like (PK-like)"/>
    <property type="match status" value="1"/>
</dbReference>
<dbReference type="STRING" id="1448320.A0A319DTN3"/>
<dbReference type="Gene3D" id="3.30.200.20">
    <property type="entry name" value="Phosphorylase Kinase, domain 1"/>
    <property type="match status" value="1"/>
</dbReference>
<dbReference type="AlphaFoldDB" id="A0A319DTN3"/>
<dbReference type="GO" id="GO:0050684">
    <property type="term" value="P:regulation of mRNA processing"/>
    <property type="evidence" value="ECO:0007669"/>
    <property type="project" value="TreeGrafter"/>
</dbReference>
<evidence type="ECO:0000256" key="2">
    <source>
        <dbReference type="ARBA" id="ARBA00022527"/>
    </source>
</evidence>